<dbReference type="EC" id="3.2.1.52" evidence="3"/>
<evidence type="ECO:0000256" key="5">
    <source>
        <dbReference type="ARBA" id="ARBA00023295"/>
    </source>
</evidence>
<comment type="similarity">
    <text evidence="2">Belongs to the glycosyl hydrolase 3 family.</text>
</comment>
<dbReference type="SUPFAM" id="SSF51445">
    <property type="entry name" value="(Trans)glycosidases"/>
    <property type="match status" value="1"/>
</dbReference>
<dbReference type="InterPro" id="IPR017853">
    <property type="entry name" value="GH"/>
</dbReference>
<keyword evidence="5 8" id="KW-0326">Glycosidase</keyword>
<dbReference type="EMBL" id="JACGWT010000003">
    <property type="protein sequence ID" value="MBA8794502.1"/>
    <property type="molecule type" value="Genomic_DNA"/>
</dbReference>
<evidence type="ECO:0000313" key="9">
    <source>
        <dbReference type="Proteomes" id="UP000523079"/>
    </source>
</evidence>
<dbReference type="Proteomes" id="UP000523079">
    <property type="component" value="Unassembled WGS sequence"/>
</dbReference>
<dbReference type="Pfam" id="PF00933">
    <property type="entry name" value="Glyco_hydro_3"/>
    <property type="match status" value="1"/>
</dbReference>
<dbReference type="GO" id="GO:0005975">
    <property type="term" value="P:carbohydrate metabolic process"/>
    <property type="evidence" value="ECO:0007669"/>
    <property type="project" value="InterPro"/>
</dbReference>
<dbReference type="InterPro" id="IPR036881">
    <property type="entry name" value="Glyco_hydro_3_C_sf"/>
</dbReference>
<accession>A0A7W3P625</accession>
<feature type="region of interest" description="Disordered" evidence="6">
    <location>
        <begin position="532"/>
        <end position="565"/>
    </location>
</feature>
<feature type="compositionally biased region" description="Basic and acidic residues" evidence="6">
    <location>
        <begin position="541"/>
        <end position="551"/>
    </location>
</feature>
<evidence type="ECO:0000313" key="8">
    <source>
        <dbReference type="EMBL" id="MBA8794502.1"/>
    </source>
</evidence>
<feature type="region of interest" description="Disordered" evidence="6">
    <location>
        <begin position="1"/>
        <end position="20"/>
    </location>
</feature>
<sequence length="565" mass="57946">MPPADPSAEPSPGTSAATGRDRWVDQVLGRLDLELQIGQLMTQVVYGAEATTPDDRNLARHGVATPAEVVARYALGGVIYFAWSDNCGDPTQVSALSAGLQEAAAAAPSRLPLDLSIDQETGRVTRIGAPATVFPGAMALGAAGSPELTARTYTAVGRELAAMGITTDDAPVADVNVDPSNPVIGTRSFGADPARVAEHVRAAIEGLHAGGVGAAAKHFPGHGDTDTDSHTALPVVTHRLEEWRRIDAPPFAAAVAAGVDVVMTAHLAFPALDPSGDPATLSRPILTGLLRDELGFDGVVSTDSLGMAGVRTRYPDGEIAVRALEAGVDQLLMSADQAAASAAVLEAVRTGRLTEDRIAASVRRLLAMKYDRGLAGARRLPHPAVIGAADHRALADEVADAAVTVLHGDPVLPTTGTAWVLGPDAGALAALLREAGRPARAAEPGGTGPATGDAVVLVAGSDPVEPVLLDRVLDPARRTPVVAVVTGNPQQAVRLADADAMLLGYSATDVALAALVRVLTGVRTPTGRVPLRLDLTTGRKPGADDPDRTDDAGGQSERMNAAPED</sequence>
<evidence type="ECO:0000256" key="4">
    <source>
        <dbReference type="ARBA" id="ARBA00022801"/>
    </source>
</evidence>
<dbReference type="PRINTS" id="PR00133">
    <property type="entry name" value="GLHYDRLASE3"/>
</dbReference>
<reference evidence="8 9" key="1">
    <citation type="submission" date="2020-07" db="EMBL/GenBank/DDBJ databases">
        <title>Sequencing the genomes of 1000 actinobacteria strains.</title>
        <authorList>
            <person name="Klenk H.-P."/>
        </authorList>
    </citation>
    <scope>NUCLEOTIDE SEQUENCE [LARGE SCALE GENOMIC DNA]</scope>
    <source>
        <strain evidence="8 9">DSM 100723</strain>
    </source>
</reference>
<keyword evidence="9" id="KW-1185">Reference proteome</keyword>
<gene>
    <name evidence="8" type="ORF">FHX74_002121</name>
</gene>
<proteinExistence type="inferred from homology"/>
<dbReference type="InterPro" id="IPR036962">
    <property type="entry name" value="Glyco_hydro_3_N_sf"/>
</dbReference>
<dbReference type="InterPro" id="IPR050226">
    <property type="entry name" value="NagZ_Beta-hexosaminidase"/>
</dbReference>
<dbReference type="InterPro" id="IPR001764">
    <property type="entry name" value="Glyco_hydro_3_N"/>
</dbReference>
<evidence type="ECO:0000256" key="3">
    <source>
        <dbReference type="ARBA" id="ARBA00012663"/>
    </source>
</evidence>
<protein>
    <recommendedName>
        <fullName evidence="3">beta-N-acetylhexosaminidase</fullName>
        <ecNumber evidence="3">3.2.1.52</ecNumber>
    </recommendedName>
</protein>
<evidence type="ECO:0000259" key="7">
    <source>
        <dbReference type="Pfam" id="PF00933"/>
    </source>
</evidence>
<dbReference type="PANTHER" id="PTHR30480">
    <property type="entry name" value="BETA-HEXOSAMINIDASE-RELATED"/>
    <property type="match status" value="1"/>
</dbReference>
<organism evidence="8 9">
    <name type="scientific">Microlunatus kandeliicorticis</name>
    <dbReference type="NCBI Taxonomy" id="1759536"/>
    <lineage>
        <taxon>Bacteria</taxon>
        <taxon>Bacillati</taxon>
        <taxon>Actinomycetota</taxon>
        <taxon>Actinomycetes</taxon>
        <taxon>Propionibacteriales</taxon>
        <taxon>Propionibacteriaceae</taxon>
        <taxon>Microlunatus</taxon>
    </lineage>
</organism>
<keyword evidence="4 8" id="KW-0378">Hydrolase</keyword>
<evidence type="ECO:0000256" key="1">
    <source>
        <dbReference type="ARBA" id="ARBA00001231"/>
    </source>
</evidence>
<dbReference type="Gene3D" id="3.40.50.1700">
    <property type="entry name" value="Glycoside hydrolase family 3 C-terminal domain"/>
    <property type="match status" value="1"/>
</dbReference>
<evidence type="ECO:0000256" key="2">
    <source>
        <dbReference type="ARBA" id="ARBA00005336"/>
    </source>
</evidence>
<dbReference type="RefSeq" id="WP_182560066.1">
    <property type="nucleotide sequence ID" value="NZ_JACGWT010000003.1"/>
</dbReference>
<evidence type="ECO:0000256" key="6">
    <source>
        <dbReference type="SAM" id="MobiDB-lite"/>
    </source>
</evidence>
<dbReference type="Gene3D" id="3.20.20.300">
    <property type="entry name" value="Glycoside hydrolase, family 3, N-terminal domain"/>
    <property type="match status" value="1"/>
</dbReference>
<dbReference type="GO" id="GO:0009254">
    <property type="term" value="P:peptidoglycan turnover"/>
    <property type="evidence" value="ECO:0007669"/>
    <property type="project" value="TreeGrafter"/>
</dbReference>
<feature type="domain" description="Glycoside hydrolase family 3 N-terminal" evidence="7">
    <location>
        <begin position="34"/>
        <end position="367"/>
    </location>
</feature>
<comment type="catalytic activity">
    <reaction evidence="1">
        <text>Hydrolysis of terminal non-reducing N-acetyl-D-hexosamine residues in N-acetyl-beta-D-hexosaminides.</text>
        <dbReference type="EC" id="3.2.1.52"/>
    </reaction>
</comment>
<comment type="caution">
    <text evidence="8">The sequence shown here is derived from an EMBL/GenBank/DDBJ whole genome shotgun (WGS) entry which is preliminary data.</text>
</comment>
<dbReference type="AlphaFoldDB" id="A0A7W3P625"/>
<name>A0A7W3P625_9ACTN</name>
<dbReference type="GO" id="GO:0004563">
    <property type="term" value="F:beta-N-acetylhexosaminidase activity"/>
    <property type="evidence" value="ECO:0007669"/>
    <property type="project" value="UniProtKB-EC"/>
</dbReference>
<dbReference type="PANTHER" id="PTHR30480:SF13">
    <property type="entry name" value="BETA-HEXOSAMINIDASE"/>
    <property type="match status" value="1"/>
</dbReference>
<dbReference type="FunFam" id="3.20.20.300:FF:000014">
    <property type="entry name" value="Beta-hexosaminidase, lipoprotein"/>
    <property type="match status" value="1"/>
</dbReference>